<feature type="binding site" evidence="3">
    <location>
        <position position="135"/>
    </location>
    <ligand>
        <name>Zn(2+)</name>
        <dbReference type="ChEBI" id="CHEBI:29105"/>
        <label>2</label>
    </ligand>
</feature>
<dbReference type="InterPro" id="IPR013785">
    <property type="entry name" value="Aldolase_TIM"/>
</dbReference>
<dbReference type="EMBL" id="CP024870">
    <property type="protein sequence ID" value="ATX71156.1"/>
    <property type="molecule type" value="Genomic_DNA"/>
</dbReference>
<feature type="binding site" evidence="2">
    <location>
        <position position="180"/>
    </location>
    <ligand>
        <name>dihydroxyacetone phosphate</name>
        <dbReference type="ChEBI" id="CHEBI:57642"/>
    </ligand>
</feature>
<organism evidence="4 5">
    <name type="scientific">Spiroplasma clarkii</name>
    <dbReference type="NCBI Taxonomy" id="2139"/>
    <lineage>
        <taxon>Bacteria</taxon>
        <taxon>Bacillati</taxon>
        <taxon>Mycoplasmatota</taxon>
        <taxon>Mollicutes</taxon>
        <taxon>Entomoplasmatales</taxon>
        <taxon>Spiroplasmataceae</taxon>
        <taxon>Spiroplasma</taxon>
    </lineage>
</organism>
<feature type="binding site" evidence="3">
    <location>
        <position position="103"/>
    </location>
    <ligand>
        <name>Zn(2+)</name>
        <dbReference type="ChEBI" id="CHEBI:29105"/>
        <label>2</label>
    </ligand>
</feature>
<protein>
    <submittedName>
        <fullName evidence="4">Tagatose 1,6-diphosphate aldolase GatY/KbaY</fullName>
    </submittedName>
</protein>
<comment type="cofactor">
    <cofactor evidence="3">
        <name>Zn(2+)</name>
        <dbReference type="ChEBI" id="CHEBI:29105"/>
    </cofactor>
    <text evidence="3">Binds 2 Zn(2+) ions per subunit. One is catalytic and the other provides a structural contribution.</text>
</comment>
<evidence type="ECO:0000313" key="5">
    <source>
        <dbReference type="Proteomes" id="UP000231179"/>
    </source>
</evidence>
<dbReference type="PIRSF" id="PIRSF001359">
    <property type="entry name" value="F_bP_aldolase_II"/>
    <property type="match status" value="1"/>
</dbReference>
<feature type="active site" description="Proton donor" evidence="1">
    <location>
        <position position="81"/>
    </location>
</feature>
<dbReference type="GO" id="GO:0008270">
    <property type="term" value="F:zinc ion binding"/>
    <property type="evidence" value="ECO:0007669"/>
    <property type="project" value="InterPro"/>
</dbReference>
<accession>A0A2K8KPP1</accession>
<keyword evidence="3" id="KW-0479">Metal-binding</keyword>
<name>A0A2K8KPP1_9MOLU</name>
<keyword evidence="3" id="KW-0862">Zinc</keyword>
<dbReference type="CDD" id="cd00947">
    <property type="entry name" value="TBP_aldolase_IIB"/>
    <property type="match status" value="1"/>
</dbReference>
<proteinExistence type="predicted"/>
<feature type="binding site" evidence="3">
    <location>
        <position position="82"/>
    </location>
    <ligand>
        <name>Zn(2+)</name>
        <dbReference type="ChEBI" id="CHEBI:29105"/>
        <label>1</label>
        <note>catalytic</note>
    </ligand>
</feature>
<dbReference type="GO" id="GO:0005975">
    <property type="term" value="P:carbohydrate metabolic process"/>
    <property type="evidence" value="ECO:0007669"/>
    <property type="project" value="InterPro"/>
</dbReference>
<dbReference type="PANTHER" id="PTHR30304">
    <property type="entry name" value="D-TAGATOSE-1,6-BISPHOSPHATE ALDOLASE"/>
    <property type="match status" value="1"/>
</dbReference>
<reference evidence="4 5" key="1">
    <citation type="submission" date="2017-11" db="EMBL/GenBank/DDBJ databases">
        <title>Complete genome sequence of Spiroplasma clarkii CN-5 (DSM 19994).</title>
        <authorList>
            <person name="Tsai Y.-M."/>
            <person name="Chang A."/>
            <person name="Lo W.-S."/>
            <person name="Kuo C.-H."/>
        </authorList>
    </citation>
    <scope>NUCLEOTIDE SEQUENCE [LARGE SCALE GENOMIC DNA]</scope>
    <source>
        <strain evidence="4 5">CN-5</strain>
    </source>
</reference>
<feature type="binding site" evidence="3">
    <location>
        <position position="179"/>
    </location>
    <ligand>
        <name>Zn(2+)</name>
        <dbReference type="ChEBI" id="CHEBI:29105"/>
        <label>1</label>
        <note>catalytic</note>
    </ligand>
</feature>
<evidence type="ECO:0000256" key="1">
    <source>
        <dbReference type="PIRSR" id="PIRSR001359-1"/>
    </source>
</evidence>
<dbReference type="InterPro" id="IPR000771">
    <property type="entry name" value="FBA_II"/>
</dbReference>
<evidence type="ECO:0000313" key="4">
    <source>
        <dbReference type="EMBL" id="ATX71156.1"/>
    </source>
</evidence>
<feature type="binding site" evidence="2">
    <location>
        <begin position="208"/>
        <end position="210"/>
    </location>
    <ligand>
        <name>dihydroxyacetone phosphate</name>
        <dbReference type="ChEBI" id="CHEBI:57642"/>
    </ligand>
</feature>
<dbReference type="Proteomes" id="UP000231179">
    <property type="component" value="Chromosome"/>
</dbReference>
<keyword evidence="5" id="KW-1185">Reference proteome</keyword>
<gene>
    <name evidence="4" type="primary">gatY</name>
    <name evidence="4" type="ORF">SCLAR_v1c08480</name>
</gene>
<dbReference type="Pfam" id="PF01116">
    <property type="entry name" value="F_bP_aldolase"/>
    <property type="match status" value="1"/>
</dbReference>
<feature type="binding site" evidence="2">
    <location>
        <begin position="229"/>
        <end position="232"/>
    </location>
    <ligand>
        <name>dihydroxyacetone phosphate</name>
        <dbReference type="ChEBI" id="CHEBI:57642"/>
    </ligand>
</feature>
<dbReference type="NCBIfam" id="TIGR00167">
    <property type="entry name" value="cbbA"/>
    <property type="match status" value="1"/>
</dbReference>
<dbReference type="PANTHER" id="PTHR30304:SF0">
    <property type="entry name" value="D-TAGATOSE-1,6-BISPHOSPHATE ALDOLASE SUBUNIT GATY-RELATED"/>
    <property type="match status" value="1"/>
</dbReference>
<sequence>MLTNLKEILVAAYKGGYAIPAFNVDNYEIMKAIVDACEEQKHPVVLMFTQSAIKYYGLNNLIAVANNLANSVSIPVVTHLDHELDVETCKAAINEGIQSIMYDGSHCSLETNINNTNLVYDYAKSTLKEISLEAELGQIAGVEDWKKISKSVYTNPEDALRFWTATNIDCLAISIGTAHGMYQTKPSLNLELLETINKLLQKPLVLHGGSGLAKEDIQKCIKLGIAKINFGTEIKIKFASACVEYIKTNQDCQDVRKILTYAMTELKQLIYEKINICKGK</sequence>
<evidence type="ECO:0000256" key="3">
    <source>
        <dbReference type="PIRSR" id="PIRSR001359-3"/>
    </source>
</evidence>
<dbReference type="AlphaFoldDB" id="A0A2K8KPP1"/>
<dbReference type="GO" id="GO:0016832">
    <property type="term" value="F:aldehyde-lyase activity"/>
    <property type="evidence" value="ECO:0007669"/>
    <property type="project" value="InterPro"/>
</dbReference>
<evidence type="ECO:0000256" key="2">
    <source>
        <dbReference type="PIRSR" id="PIRSR001359-2"/>
    </source>
</evidence>
<dbReference type="Gene3D" id="3.20.20.70">
    <property type="entry name" value="Aldolase class I"/>
    <property type="match status" value="1"/>
</dbReference>
<dbReference type="RefSeq" id="WP_169921852.1">
    <property type="nucleotide sequence ID" value="NZ_CP024870.1"/>
</dbReference>
<dbReference type="InterPro" id="IPR050246">
    <property type="entry name" value="Class_II_FBP_aldolase"/>
</dbReference>
<dbReference type="SUPFAM" id="SSF51569">
    <property type="entry name" value="Aldolase"/>
    <property type="match status" value="1"/>
</dbReference>
<feature type="binding site" evidence="3">
    <location>
        <position position="207"/>
    </location>
    <ligand>
        <name>Zn(2+)</name>
        <dbReference type="ChEBI" id="CHEBI:29105"/>
        <label>1</label>
        <note>catalytic</note>
    </ligand>
</feature>